<sequence>MTTGGLYAQQARPQLGLFDEELEQVREQLRAREEAYHRERQARFEANKARILADTAAWKGGEFSERIDGLLGKLVDAGEPARGMHDAILGGINSAAKAGRLDESHVAFVEEKARIEVARVSVRTPERLAKASAKSINV</sequence>
<accession>A0A6P2NSU8</accession>
<dbReference type="AlphaFoldDB" id="A0A6P2NSU8"/>
<proteinExistence type="predicted"/>
<name>A0A6P2NSU8_9BURK</name>
<dbReference type="Proteomes" id="UP000494261">
    <property type="component" value="Unassembled WGS sequence"/>
</dbReference>
<reference evidence="1 2" key="1">
    <citation type="submission" date="2019-09" db="EMBL/GenBank/DDBJ databases">
        <authorList>
            <person name="Depoorter E."/>
        </authorList>
    </citation>
    <scope>NUCLEOTIDE SEQUENCE [LARGE SCALE GENOMIC DNA]</scope>
    <source>
        <strain evidence="1">LMG 13014</strain>
    </source>
</reference>
<evidence type="ECO:0000313" key="1">
    <source>
        <dbReference type="EMBL" id="VWB97905.1"/>
    </source>
</evidence>
<gene>
    <name evidence="1" type="ORF">BLA13014_04578</name>
</gene>
<protein>
    <submittedName>
        <fullName evidence="1">Uncharacterized protein</fullName>
    </submittedName>
</protein>
<organism evidence="1 2">
    <name type="scientific">Burkholderia aenigmatica</name>
    <dbReference type="NCBI Taxonomy" id="2015348"/>
    <lineage>
        <taxon>Bacteria</taxon>
        <taxon>Pseudomonadati</taxon>
        <taxon>Pseudomonadota</taxon>
        <taxon>Betaproteobacteria</taxon>
        <taxon>Burkholderiales</taxon>
        <taxon>Burkholderiaceae</taxon>
        <taxon>Burkholderia</taxon>
        <taxon>Burkholderia cepacia complex</taxon>
    </lineage>
</organism>
<dbReference type="RefSeq" id="WP_175024174.1">
    <property type="nucleotide sequence ID" value="NZ_CABVQC010000033.1"/>
</dbReference>
<dbReference type="EMBL" id="CABVQC010000033">
    <property type="protein sequence ID" value="VWB97905.1"/>
    <property type="molecule type" value="Genomic_DNA"/>
</dbReference>
<evidence type="ECO:0000313" key="2">
    <source>
        <dbReference type="Proteomes" id="UP000494261"/>
    </source>
</evidence>